<evidence type="ECO:0000256" key="1">
    <source>
        <dbReference type="SAM" id="Phobius"/>
    </source>
</evidence>
<gene>
    <name evidence="2" type="primary">Cnig_chr_III.g11457</name>
    <name evidence="2" type="ORF">B9Z55_011457</name>
</gene>
<protein>
    <submittedName>
        <fullName evidence="2">Uncharacterized protein</fullName>
    </submittedName>
</protein>
<keyword evidence="1" id="KW-0812">Transmembrane</keyword>
<evidence type="ECO:0000313" key="3">
    <source>
        <dbReference type="Proteomes" id="UP000230233"/>
    </source>
</evidence>
<proteinExistence type="predicted"/>
<dbReference type="Proteomes" id="UP000230233">
    <property type="component" value="Chromosome III"/>
</dbReference>
<reference evidence="3" key="1">
    <citation type="submission" date="2017-10" db="EMBL/GenBank/DDBJ databases">
        <title>Rapid genome shrinkage in a self-fertile nematode reveals novel sperm competition proteins.</title>
        <authorList>
            <person name="Yin D."/>
            <person name="Schwarz E.M."/>
            <person name="Thomas C.G."/>
            <person name="Felde R.L."/>
            <person name="Korf I.F."/>
            <person name="Cutter A.D."/>
            <person name="Schartner C.M."/>
            <person name="Ralston E.J."/>
            <person name="Meyer B.J."/>
            <person name="Haag E.S."/>
        </authorList>
    </citation>
    <scope>NUCLEOTIDE SEQUENCE [LARGE SCALE GENOMIC DNA]</scope>
    <source>
        <strain evidence="3">JU1422</strain>
    </source>
</reference>
<accession>A0A2G5UK65</accession>
<evidence type="ECO:0000313" key="2">
    <source>
        <dbReference type="EMBL" id="PIC39927.1"/>
    </source>
</evidence>
<dbReference type="AlphaFoldDB" id="A0A2G5UK65"/>
<feature type="transmembrane region" description="Helical" evidence="1">
    <location>
        <begin position="67"/>
        <end position="84"/>
    </location>
</feature>
<name>A0A2G5UK65_9PELO</name>
<comment type="caution">
    <text evidence="2">The sequence shown here is derived from an EMBL/GenBank/DDBJ whole genome shotgun (WGS) entry which is preliminary data.</text>
</comment>
<keyword evidence="1" id="KW-1133">Transmembrane helix</keyword>
<dbReference type="OrthoDB" id="5855486at2759"/>
<organism evidence="2 3">
    <name type="scientific">Caenorhabditis nigoni</name>
    <dbReference type="NCBI Taxonomy" id="1611254"/>
    <lineage>
        <taxon>Eukaryota</taxon>
        <taxon>Metazoa</taxon>
        <taxon>Ecdysozoa</taxon>
        <taxon>Nematoda</taxon>
        <taxon>Chromadorea</taxon>
        <taxon>Rhabditida</taxon>
        <taxon>Rhabditina</taxon>
        <taxon>Rhabditomorpha</taxon>
        <taxon>Rhabditoidea</taxon>
        <taxon>Rhabditidae</taxon>
        <taxon>Peloderinae</taxon>
        <taxon>Caenorhabditis</taxon>
    </lineage>
</organism>
<keyword evidence="1" id="KW-0472">Membrane</keyword>
<sequence length="85" mass="10059">MRKKISLNISVSKMHKKVTFQIFSDGHLPPIKTLKIGQVLKTGEQNENITNRLLWFRLIVQQHKKRIFIILELCCTFTCFSYMFS</sequence>
<dbReference type="EMBL" id="PDUG01000003">
    <property type="protein sequence ID" value="PIC39927.1"/>
    <property type="molecule type" value="Genomic_DNA"/>
</dbReference>
<keyword evidence="3" id="KW-1185">Reference proteome</keyword>